<feature type="region of interest" description="Disordered" evidence="1">
    <location>
        <begin position="1"/>
        <end position="44"/>
    </location>
</feature>
<comment type="caution">
    <text evidence="2">The sequence shown here is derived from an EMBL/GenBank/DDBJ whole genome shotgun (WGS) entry which is preliminary data.</text>
</comment>
<dbReference type="Proteomes" id="UP000077684">
    <property type="component" value="Unassembled WGS sequence"/>
</dbReference>
<proteinExistence type="predicted"/>
<name>A0A8X7SSM8_9BASI</name>
<dbReference type="EMBL" id="LWDE02002296">
    <property type="protein sequence ID" value="KAE8238047.1"/>
    <property type="molecule type" value="Genomic_DNA"/>
</dbReference>
<gene>
    <name evidence="2" type="ORF">A4X06_0g9017</name>
</gene>
<protein>
    <submittedName>
        <fullName evidence="2">Uncharacterized protein</fullName>
    </submittedName>
</protein>
<keyword evidence="3" id="KW-1185">Reference proteome</keyword>
<reference evidence="2" key="2">
    <citation type="journal article" date="2019" name="IMA Fungus">
        <title>Genome sequencing and comparison of five Tilletia species to identify candidate genes for the detection of regulated species infecting wheat.</title>
        <authorList>
            <person name="Nguyen H.D.T."/>
            <person name="Sultana T."/>
            <person name="Kesanakurti P."/>
            <person name="Hambleton S."/>
        </authorList>
    </citation>
    <scope>NUCLEOTIDE SEQUENCE</scope>
    <source>
        <strain evidence="2">DAOMC 236426</strain>
    </source>
</reference>
<evidence type="ECO:0000313" key="2">
    <source>
        <dbReference type="EMBL" id="KAE8238047.1"/>
    </source>
</evidence>
<evidence type="ECO:0000256" key="1">
    <source>
        <dbReference type="SAM" id="MobiDB-lite"/>
    </source>
</evidence>
<organism evidence="2 3">
    <name type="scientific">Tilletia controversa</name>
    <name type="common">dwarf bunt fungus</name>
    <dbReference type="NCBI Taxonomy" id="13291"/>
    <lineage>
        <taxon>Eukaryota</taxon>
        <taxon>Fungi</taxon>
        <taxon>Dikarya</taxon>
        <taxon>Basidiomycota</taxon>
        <taxon>Ustilaginomycotina</taxon>
        <taxon>Exobasidiomycetes</taxon>
        <taxon>Tilletiales</taxon>
        <taxon>Tilletiaceae</taxon>
        <taxon>Tilletia</taxon>
    </lineage>
</organism>
<sequence length="114" mass="12671">MTGVPPIRRGRGRPRKNPVPAQQQSPVKSPVKTKAAPARGKKRKIGQDDDVEFILLGVKEHDVKPVIPMPVFIGPNQLSSLQVLSLWESTAEIEVMWKWATFDRHSKVLAALDA</sequence>
<reference evidence="2" key="1">
    <citation type="submission" date="2016-04" db="EMBL/GenBank/DDBJ databases">
        <authorList>
            <person name="Nguyen H.D."/>
            <person name="Samba Siva P."/>
            <person name="Cullis J."/>
            <person name="Levesque C.A."/>
            <person name="Hambleton S."/>
        </authorList>
    </citation>
    <scope>NUCLEOTIDE SEQUENCE</scope>
    <source>
        <strain evidence="2">DAOMC 236426</strain>
    </source>
</reference>
<evidence type="ECO:0000313" key="3">
    <source>
        <dbReference type="Proteomes" id="UP000077684"/>
    </source>
</evidence>
<accession>A0A8X7SSM8</accession>
<dbReference type="AlphaFoldDB" id="A0A8X7SSM8"/>